<evidence type="ECO:0008006" key="3">
    <source>
        <dbReference type="Google" id="ProtNLM"/>
    </source>
</evidence>
<dbReference type="InterPro" id="IPR005331">
    <property type="entry name" value="Sulfotransferase"/>
</dbReference>
<organism evidence="1 2">
    <name type="scientific">Agrobacterium vitis</name>
    <name type="common">Rhizobium vitis</name>
    <dbReference type="NCBI Taxonomy" id="373"/>
    <lineage>
        <taxon>Bacteria</taxon>
        <taxon>Pseudomonadati</taxon>
        <taxon>Pseudomonadota</taxon>
        <taxon>Alphaproteobacteria</taxon>
        <taxon>Hyphomicrobiales</taxon>
        <taxon>Rhizobiaceae</taxon>
        <taxon>Rhizobium/Agrobacterium group</taxon>
        <taxon>Agrobacterium</taxon>
    </lineage>
</organism>
<comment type="caution">
    <text evidence="1">The sequence shown here is derived from an EMBL/GenBank/DDBJ whole genome shotgun (WGS) entry which is preliminary data.</text>
</comment>
<dbReference type="EMBL" id="MBEV02000019">
    <property type="protein sequence ID" value="MUP07796.1"/>
    <property type="molecule type" value="Genomic_DNA"/>
</dbReference>
<dbReference type="SUPFAM" id="SSF52540">
    <property type="entry name" value="P-loop containing nucleoside triphosphate hydrolases"/>
    <property type="match status" value="1"/>
</dbReference>
<dbReference type="AlphaFoldDB" id="A0ABD6GJS4"/>
<evidence type="ECO:0000313" key="2">
    <source>
        <dbReference type="Proteomes" id="UP000175993"/>
    </source>
</evidence>
<dbReference type="Proteomes" id="UP000175993">
    <property type="component" value="Unassembled WGS sequence"/>
</dbReference>
<reference evidence="1 2" key="1">
    <citation type="submission" date="2019-11" db="EMBL/GenBank/DDBJ databases">
        <title>Whole-genome sequencing of Allorhizobium vitis.</title>
        <authorList>
            <person name="Gan H.M."/>
            <person name="Savka M.A."/>
        </authorList>
    </citation>
    <scope>NUCLEOTIDE SEQUENCE [LARGE SCALE GENOMIC DNA]</scope>
    <source>
        <strain evidence="1 2">AB4</strain>
    </source>
</reference>
<accession>A0ABD6GJS4</accession>
<dbReference type="InterPro" id="IPR027417">
    <property type="entry name" value="P-loop_NTPase"/>
</dbReference>
<dbReference type="RefSeq" id="WP_070164231.1">
    <property type="nucleotide sequence ID" value="NZ_CP118259.1"/>
</dbReference>
<gene>
    <name evidence="1" type="ORF">BBI04_023705</name>
</gene>
<dbReference type="Pfam" id="PF03567">
    <property type="entry name" value="Sulfotransfer_2"/>
    <property type="match status" value="1"/>
</dbReference>
<sequence length="236" mass="27743">MRNKFKYLKHVAFNKTHDAVALRQRYPFKGGTMTVVAPNFVFVHVPKSAGRSITKVLGGETQGVPTHTPHHKLSDFGIDTRFSFGFVRNPWDRLVSVYAFMCQKRLQSFECPQYQQRIRDIGFKAWLLDDQFYMKQDEHWSDDALPPIQQRSQMFWLEGCDFIGTIENIDADFSRIRKQVGLKPSILERLRLVSPVPKKNTSQRGCYSRYFDDETNAFVLKHFHKEIRMFDYKYAS</sequence>
<name>A0ABD6GJS4_AGRVI</name>
<evidence type="ECO:0000313" key="1">
    <source>
        <dbReference type="EMBL" id="MUP07796.1"/>
    </source>
</evidence>
<proteinExistence type="predicted"/>
<protein>
    <recommendedName>
        <fullName evidence="3">Sulfotransferase family protein</fullName>
    </recommendedName>
</protein>